<reference evidence="4" key="1">
    <citation type="journal article" date="2019" name="Int. J. Syst. Evol. Microbiol.">
        <title>The Global Catalogue of Microorganisms (GCM) 10K type strain sequencing project: providing services to taxonomists for standard genome sequencing and annotation.</title>
        <authorList>
            <consortium name="The Broad Institute Genomics Platform"/>
            <consortium name="The Broad Institute Genome Sequencing Center for Infectious Disease"/>
            <person name="Wu L."/>
            <person name="Ma J."/>
        </authorList>
    </citation>
    <scope>NUCLEOTIDE SEQUENCE [LARGE SCALE GENOMIC DNA]</scope>
    <source>
        <strain evidence="4">JCM 12398</strain>
    </source>
</reference>
<dbReference type="Gene3D" id="3.30.420.40">
    <property type="match status" value="2"/>
</dbReference>
<comment type="caution">
    <text evidence="3">The sequence shown here is derived from an EMBL/GenBank/DDBJ whole genome shotgun (WGS) entry which is preliminary data.</text>
</comment>
<dbReference type="Pfam" id="PF00480">
    <property type="entry name" value="ROK"/>
    <property type="match status" value="1"/>
</dbReference>
<accession>A0ABP4JMA4</accession>
<dbReference type="EMBL" id="BAAAKK010000005">
    <property type="protein sequence ID" value="GAA1425152.1"/>
    <property type="molecule type" value="Genomic_DNA"/>
</dbReference>
<sequence>MDPRPERTGSREIRRANLSRVLRHVHEDGPASRAELTRRTGLSRSTIADLVGSLEAAGLVVEGDPAAAGGVGRPSPVVHPSADVVAIGVGVELDAVTLAVVGLGGAVEHRIRHEYEREPSAAATVEIVGRLVDGLERALSGSRVLGIGAAVPGLVSTADGLVRMAPHAGWVDEPIAQLLAARTGLPAFADNDANLGAAAESTFGAGRGLASLVYLHGGPSGIGSGVRLGGRAPTSANGFAAELGHTLVDPRGEACRCGATGCLETEVRFDLLLDVLGQERLDLRDVSASLRRAASPAVDAFVAEQLRRLAVGLRNAVNAFDPEAIVLGGFLGALFEEQPETLLDALRAQLMPPLAESLVVVRGALGEDRLLIGAAELALRDLLDDPLGG</sequence>
<dbReference type="Proteomes" id="UP001501266">
    <property type="component" value="Unassembled WGS sequence"/>
</dbReference>
<organism evidence="3 4">
    <name type="scientific">Agrococcus citreus</name>
    <dbReference type="NCBI Taxonomy" id="84643"/>
    <lineage>
        <taxon>Bacteria</taxon>
        <taxon>Bacillati</taxon>
        <taxon>Actinomycetota</taxon>
        <taxon>Actinomycetes</taxon>
        <taxon>Micrococcales</taxon>
        <taxon>Microbacteriaceae</taxon>
        <taxon>Agrococcus</taxon>
    </lineage>
</organism>
<evidence type="ECO:0000313" key="4">
    <source>
        <dbReference type="Proteomes" id="UP001501266"/>
    </source>
</evidence>
<dbReference type="InterPro" id="IPR036388">
    <property type="entry name" value="WH-like_DNA-bd_sf"/>
</dbReference>
<dbReference type="PANTHER" id="PTHR18964:SF149">
    <property type="entry name" value="BIFUNCTIONAL UDP-N-ACETYLGLUCOSAMINE 2-EPIMERASE_N-ACETYLMANNOSAMINE KINASE"/>
    <property type="match status" value="1"/>
</dbReference>
<dbReference type="SUPFAM" id="SSF53067">
    <property type="entry name" value="Actin-like ATPase domain"/>
    <property type="match status" value="1"/>
</dbReference>
<dbReference type="Pfam" id="PF12802">
    <property type="entry name" value="MarR_2"/>
    <property type="match status" value="1"/>
</dbReference>
<dbReference type="PANTHER" id="PTHR18964">
    <property type="entry name" value="ROK (REPRESSOR, ORF, KINASE) FAMILY"/>
    <property type="match status" value="1"/>
</dbReference>
<dbReference type="InterPro" id="IPR000600">
    <property type="entry name" value="ROK"/>
</dbReference>
<comment type="similarity">
    <text evidence="1">Belongs to the ROK (NagC/XylR) family.</text>
</comment>
<evidence type="ECO:0000256" key="1">
    <source>
        <dbReference type="ARBA" id="ARBA00006479"/>
    </source>
</evidence>
<dbReference type="InterPro" id="IPR000835">
    <property type="entry name" value="HTH_MarR-typ"/>
</dbReference>
<dbReference type="Gene3D" id="1.10.10.10">
    <property type="entry name" value="Winged helix-like DNA-binding domain superfamily/Winged helix DNA-binding domain"/>
    <property type="match status" value="1"/>
</dbReference>
<evidence type="ECO:0000259" key="2">
    <source>
        <dbReference type="Pfam" id="PF12802"/>
    </source>
</evidence>
<evidence type="ECO:0000313" key="3">
    <source>
        <dbReference type="EMBL" id="GAA1425152.1"/>
    </source>
</evidence>
<dbReference type="InterPro" id="IPR043129">
    <property type="entry name" value="ATPase_NBD"/>
</dbReference>
<name>A0ABP4JMA4_9MICO</name>
<gene>
    <name evidence="3" type="ORF">GCM10009640_23050</name>
</gene>
<keyword evidence="4" id="KW-1185">Reference proteome</keyword>
<dbReference type="InterPro" id="IPR036390">
    <property type="entry name" value="WH_DNA-bd_sf"/>
</dbReference>
<dbReference type="RefSeq" id="WP_343920542.1">
    <property type="nucleotide sequence ID" value="NZ_BAAAKK010000005.1"/>
</dbReference>
<dbReference type="SUPFAM" id="SSF46785">
    <property type="entry name" value="Winged helix' DNA-binding domain"/>
    <property type="match status" value="1"/>
</dbReference>
<proteinExistence type="inferred from homology"/>
<protein>
    <submittedName>
        <fullName evidence="3">ROK family transcriptional regulator</fullName>
    </submittedName>
</protein>
<feature type="domain" description="HTH marR-type" evidence="2">
    <location>
        <begin position="20"/>
        <end position="63"/>
    </location>
</feature>